<dbReference type="EMBL" id="CM018031">
    <property type="protein sequence ID" value="KAA8549293.1"/>
    <property type="molecule type" value="Genomic_DNA"/>
</dbReference>
<keyword evidence="2" id="KW-1185">Reference proteome</keyword>
<dbReference type="PANTHER" id="PTHR11063:SF8">
    <property type="entry name" value="DELTA-1-PYRROLINE-5-CARBOXYLATE SYNTHASE"/>
    <property type="match status" value="1"/>
</dbReference>
<dbReference type="PANTHER" id="PTHR11063">
    <property type="entry name" value="GLUTAMATE SEMIALDEHYDE DEHYDROGENASE"/>
    <property type="match status" value="1"/>
</dbReference>
<dbReference type="InterPro" id="IPR016162">
    <property type="entry name" value="Ald_DH_N"/>
</dbReference>
<reference evidence="1 2" key="1">
    <citation type="submission" date="2019-09" db="EMBL/GenBank/DDBJ databases">
        <title>A chromosome-level genome assembly of the Chinese tupelo Nyssa sinensis.</title>
        <authorList>
            <person name="Yang X."/>
            <person name="Kang M."/>
            <person name="Yang Y."/>
            <person name="Xiong H."/>
            <person name="Wang M."/>
            <person name="Zhang Z."/>
            <person name="Wang Z."/>
            <person name="Wu H."/>
            <person name="Ma T."/>
            <person name="Liu J."/>
            <person name="Xi Z."/>
        </authorList>
    </citation>
    <scope>NUCLEOTIDE SEQUENCE [LARGE SCALE GENOMIC DNA]</scope>
    <source>
        <strain evidence="1">J267</strain>
        <tissue evidence="1">Leaf</tissue>
    </source>
</reference>
<protein>
    <submittedName>
        <fullName evidence="1">Uncharacterized protein</fullName>
    </submittedName>
</protein>
<evidence type="ECO:0000313" key="2">
    <source>
        <dbReference type="Proteomes" id="UP000325577"/>
    </source>
</evidence>
<accession>A0A5J5C1L1</accession>
<dbReference type="AlphaFoldDB" id="A0A5J5C1L1"/>
<dbReference type="Proteomes" id="UP000325577">
    <property type="component" value="Linkage Group LG0"/>
</dbReference>
<gene>
    <name evidence="1" type="ORF">F0562_000977</name>
</gene>
<name>A0A5J5C1L1_9ASTE</name>
<evidence type="ECO:0000313" key="1">
    <source>
        <dbReference type="EMBL" id="KAA8549293.1"/>
    </source>
</evidence>
<proteinExistence type="predicted"/>
<dbReference type="OrthoDB" id="1736848at2759"/>
<sequence>MNFSKMALYNKYGKKPMSISMHLVADGLILEKTSSPLGVLLVIFESRPDALVQVADHITSCINTATKCRFACGMQSARMKNHISRKKQIRTKVDAGGIKD</sequence>
<dbReference type="Gene3D" id="3.40.605.10">
    <property type="entry name" value="Aldehyde Dehydrogenase, Chain A, domain 1"/>
    <property type="match status" value="1"/>
</dbReference>
<organism evidence="1 2">
    <name type="scientific">Nyssa sinensis</name>
    <dbReference type="NCBI Taxonomy" id="561372"/>
    <lineage>
        <taxon>Eukaryota</taxon>
        <taxon>Viridiplantae</taxon>
        <taxon>Streptophyta</taxon>
        <taxon>Embryophyta</taxon>
        <taxon>Tracheophyta</taxon>
        <taxon>Spermatophyta</taxon>
        <taxon>Magnoliopsida</taxon>
        <taxon>eudicotyledons</taxon>
        <taxon>Gunneridae</taxon>
        <taxon>Pentapetalae</taxon>
        <taxon>asterids</taxon>
        <taxon>Cornales</taxon>
        <taxon>Nyssaceae</taxon>
        <taxon>Nyssa</taxon>
    </lineage>
</organism>
<dbReference type="GO" id="GO:0004350">
    <property type="term" value="F:glutamate-5-semialdehyde dehydrogenase activity"/>
    <property type="evidence" value="ECO:0007669"/>
    <property type="project" value="TreeGrafter"/>
</dbReference>